<dbReference type="EMBL" id="OZ034833">
    <property type="protein sequence ID" value="CAL1674874.1"/>
    <property type="molecule type" value="Genomic_DNA"/>
</dbReference>
<sequence length="124" mass="13500">MKSHGRRENANGAGPRHVSGMYVIPIPLLSRVEMRTRKESPEPHPSHKNARIRMGEGEGENDLCGVICGRGVTPFSARFAPDPRAEDDGGDTGETEPEGMKSEHQPSTQAFDAFHYGNATSRVS</sequence>
<reference evidence="2" key="1">
    <citation type="submission" date="2024-04" db="EMBL/GenBank/DDBJ databases">
        <authorList>
            <consortium name="Molecular Ecology Group"/>
        </authorList>
    </citation>
    <scope>NUCLEOTIDE SEQUENCE</scope>
</reference>
<evidence type="ECO:0000256" key="1">
    <source>
        <dbReference type="SAM" id="MobiDB-lite"/>
    </source>
</evidence>
<dbReference type="Proteomes" id="UP001497644">
    <property type="component" value="Chromosome 10"/>
</dbReference>
<protein>
    <submittedName>
        <fullName evidence="2">Uncharacterized protein</fullName>
    </submittedName>
</protein>
<accession>A0AAV2N4N4</accession>
<name>A0AAV2N4N4_9HYME</name>
<evidence type="ECO:0000313" key="3">
    <source>
        <dbReference type="Proteomes" id="UP001497644"/>
    </source>
</evidence>
<evidence type="ECO:0000313" key="2">
    <source>
        <dbReference type="EMBL" id="CAL1674874.1"/>
    </source>
</evidence>
<proteinExistence type="predicted"/>
<feature type="compositionally biased region" description="Acidic residues" evidence="1">
    <location>
        <begin position="88"/>
        <end position="97"/>
    </location>
</feature>
<organism evidence="2 3">
    <name type="scientific">Lasius platythorax</name>
    <dbReference type="NCBI Taxonomy" id="488582"/>
    <lineage>
        <taxon>Eukaryota</taxon>
        <taxon>Metazoa</taxon>
        <taxon>Ecdysozoa</taxon>
        <taxon>Arthropoda</taxon>
        <taxon>Hexapoda</taxon>
        <taxon>Insecta</taxon>
        <taxon>Pterygota</taxon>
        <taxon>Neoptera</taxon>
        <taxon>Endopterygota</taxon>
        <taxon>Hymenoptera</taxon>
        <taxon>Apocrita</taxon>
        <taxon>Aculeata</taxon>
        <taxon>Formicoidea</taxon>
        <taxon>Formicidae</taxon>
        <taxon>Formicinae</taxon>
        <taxon>Lasius</taxon>
        <taxon>Lasius</taxon>
    </lineage>
</organism>
<feature type="region of interest" description="Disordered" evidence="1">
    <location>
        <begin position="75"/>
        <end position="124"/>
    </location>
</feature>
<keyword evidence="3" id="KW-1185">Reference proteome</keyword>
<dbReference type="AlphaFoldDB" id="A0AAV2N4N4"/>
<gene>
    <name evidence="2" type="ORF">LPLAT_LOCUS1402</name>
</gene>